<evidence type="ECO:0000256" key="4">
    <source>
        <dbReference type="ARBA" id="ARBA00023157"/>
    </source>
</evidence>
<dbReference type="SMART" id="SM01110">
    <property type="entry name" value="Cutinase"/>
    <property type="match status" value="1"/>
</dbReference>
<evidence type="ECO:0000256" key="3">
    <source>
        <dbReference type="ARBA" id="ARBA00022801"/>
    </source>
</evidence>
<dbReference type="InterPro" id="IPR029058">
    <property type="entry name" value="AB_hydrolase_fold"/>
</dbReference>
<reference evidence="7" key="1">
    <citation type="submission" date="2010-08" db="EMBL/GenBank/DDBJ databases">
        <authorList>
            <person name="Muzny D."/>
            <person name="Qin X."/>
            <person name="Buhay C."/>
            <person name="Dugan-Rocha S."/>
            <person name="Ding Y."/>
            <person name="Chen G."/>
            <person name="Hawes A."/>
            <person name="Holder M."/>
            <person name="Jhangiani S."/>
            <person name="Johnson A."/>
            <person name="Khan Z."/>
            <person name="Li Z."/>
            <person name="Liu W."/>
            <person name="Liu X."/>
            <person name="Perez L."/>
            <person name="Shen H."/>
            <person name="Wang Q."/>
            <person name="Watt J."/>
            <person name="Xi L."/>
            <person name="Xin Y."/>
            <person name="Zhou J."/>
            <person name="Deng J."/>
            <person name="Jiang H."/>
            <person name="Liu Y."/>
            <person name="Qu J."/>
            <person name="Song X.-Z."/>
            <person name="Zhang L."/>
            <person name="Villasana D."/>
            <person name="Johnson A."/>
            <person name="Liu J."/>
            <person name="Liyanage D."/>
            <person name="Lorensuhewa L."/>
            <person name="Robinson T."/>
            <person name="Song A."/>
            <person name="Song B.-B."/>
            <person name="Dinh H."/>
            <person name="Thornton R."/>
            <person name="Coyle M."/>
            <person name="Francisco L."/>
            <person name="Jackson L."/>
            <person name="Javaid M."/>
            <person name="Korchina V."/>
            <person name="Kovar C."/>
            <person name="Mata R."/>
            <person name="Mathew T."/>
            <person name="Ngo R."/>
            <person name="Nguyen L."/>
            <person name="Nguyen N."/>
            <person name="Okwuonu G."/>
            <person name="Ongeri F."/>
            <person name="Pham C."/>
            <person name="Simmons D."/>
            <person name="Wilczek-Boney K."/>
            <person name="Hale W."/>
            <person name="Jakkamsetti A."/>
            <person name="Pham P."/>
            <person name="Ruth R."/>
            <person name="San Lucas F."/>
            <person name="Warren J."/>
            <person name="Zhang J."/>
            <person name="Zhao Z."/>
            <person name="Zhou C."/>
            <person name="Zhu D."/>
            <person name="Lee S."/>
            <person name="Bess C."/>
            <person name="Blankenburg K."/>
            <person name="Forbes L."/>
            <person name="Fu Q."/>
            <person name="Gubbala S."/>
            <person name="Hirani K."/>
            <person name="Jayaseelan J.C."/>
            <person name="Lara F."/>
            <person name="Munidasa M."/>
            <person name="Palculict T."/>
            <person name="Patil S."/>
            <person name="Pu L.-L."/>
            <person name="Saada N."/>
            <person name="Tang L."/>
            <person name="Weissenberger G."/>
            <person name="Zhu Y."/>
            <person name="Hemphill L."/>
            <person name="Shang Y."/>
            <person name="Youmans B."/>
            <person name="Ayvaz T."/>
            <person name="Ross M."/>
            <person name="Santibanez J."/>
            <person name="Aqrawi P."/>
            <person name="Gross S."/>
            <person name="Joshi V."/>
            <person name="Fowler G."/>
            <person name="Nazareth L."/>
            <person name="Reid J."/>
            <person name="Worley K."/>
            <person name="Petrosino J."/>
            <person name="Highlander S."/>
            <person name="Gibbs R."/>
        </authorList>
    </citation>
    <scope>NUCLEOTIDE SEQUENCE [LARGE SCALE GENOMIC DNA]</scope>
    <source>
        <strain evidence="7">DSM 15272</strain>
    </source>
</reference>
<gene>
    <name evidence="7" type="ORF">HMPREF0063_12893</name>
</gene>
<sequence length="553" mass="57641">RLAGEPAFVGPVRSPFVDVSTSHVFYDEMAWLAEEEISRGYVGGDGAVRFDPSAPVLREQMAAFLYRLAGVDDPPPTPPVVEAVRDVSGTVSTDTVWGPGRAAVHRVVGDVTVADGVTLTLLPGTVVKFAPGRGLRVDGAVRVDGTAAEPVVLTSDRDDTAEGDTNGDGAESSPEAGDFAGVDVGPTGSLVMEHARVSYADTAVTATGTTHTAAEVALSSTAITRSTECVVASGPVDGTFTGSVRDCAVGVRADHAFDARSVDWGSPSGPSPFGTGIAVHGENVALLPWAGYSAPPRPPVAAPQPPPLVADCRDVVLVGVRGSGEFPQGPDPSTPALFWSDEIGFGVPNHTIATTVVERIRQQRPSATVKLVAVQYLALRVPTYDPDVDYGMFVDSVFDGVDKVRQLVEAEAVRCPSSRFVLIGASQGALVLHMALPTLVEQHERDRIAGVVLLANPARVAGSTETLWQSAGVPAVDGVRDASGSWTGFYPGIDAPIPPWAAARTITLCRQGDVVCAFRPGATMGPHLTYSTEDLQSVAVWQGARVAADLPED</sequence>
<dbReference type="GO" id="GO:0052689">
    <property type="term" value="F:carboxylic ester hydrolase activity"/>
    <property type="evidence" value="ECO:0007669"/>
    <property type="project" value="UniProtKB-KW"/>
</dbReference>
<dbReference type="eggNOG" id="COG1404">
    <property type="taxonomic scope" value="Bacteria"/>
</dbReference>
<accession>E2SFT4</accession>
<dbReference type="Proteomes" id="UP000003111">
    <property type="component" value="Unassembled WGS sequence"/>
</dbReference>
<comment type="similarity">
    <text evidence="1">Belongs to the cutinase family.</text>
</comment>
<evidence type="ECO:0000313" key="7">
    <source>
        <dbReference type="EMBL" id="EFQ81986.1"/>
    </source>
</evidence>
<dbReference type="Pfam" id="PF01083">
    <property type="entry name" value="Cutinase"/>
    <property type="match status" value="1"/>
</dbReference>
<dbReference type="Pfam" id="PF00395">
    <property type="entry name" value="SLH"/>
    <property type="match status" value="1"/>
</dbReference>
<evidence type="ECO:0000259" key="6">
    <source>
        <dbReference type="PROSITE" id="PS51272"/>
    </source>
</evidence>
<name>E2SFT4_9ACTN</name>
<dbReference type="AlphaFoldDB" id="E2SFT4"/>
<keyword evidence="4" id="KW-1015">Disulfide bond</keyword>
<dbReference type="PANTHER" id="PTHR33630:SF9">
    <property type="entry name" value="CUTINASE 4"/>
    <property type="match status" value="1"/>
</dbReference>
<dbReference type="InterPro" id="IPR001119">
    <property type="entry name" value="SLH_dom"/>
</dbReference>
<evidence type="ECO:0000256" key="5">
    <source>
        <dbReference type="SAM" id="MobiDB-lite"/>
    </source>
</evidence>
<dbReference type="RefSeq" id="WP_007079035.1">
    <property type="nucleotide sequence ID" value="NZ_CM001024.1"/>
</dbReference>
<feature type="domain" description="SLH" evidence="6">
    <location>
        <begin position="12"/>
        <end position="79"/>
    </location>
</feature>
<feature type="region of interest" description="Disordered" evidence="5">
    <location>
        <begin position="149"/>
        <end position="185"/>
    </location>
</feature>
<comment type="caution">
    <text evidence="7">The sequence shown here is derived from an EMBL/GenBank/DDBJ whole genome shotgun (WGS) entry which is preliminary data.</text>
</comment>
<keyword evidence="2" id="KW-0719">Serine esterase</keyword>
<protein>
    <recommendedName>
        <fullName evidence="6">SLH domain-containing protein</fullName>
    </recommendedName>
</protein>
<keyword evidence="3" id="KW-0378">Hydrolase</keyword>
<keyword evidence="8" id="KW-1185">Reference proteome</keyword>
<dbReference type="PROSITE" id="PS51272">
    <property type="entry name" value="SLH"/>
    <property type="match status" value="1"/>
</dbReference>
<evidence type="ECO:0000313" key="8">
    <source>
        <dbReference type="Proteomes" id="UP000003111"/>
    </source>
</evidence>
<dbReference type="ESTHER" id="9acto-e2sft4">
    <property type="family name" value="Cutinase"/>
</dbReference>
<feature type="non-terminal residue" evidence="7">
    <location>
        <position position="1"/>
    </location>
</feature>
<dbReference type="InterPro" id="IPR000675">
    <property type="entry name" value="Cutinase/axe"/>
</dbReference>
<dbReference type="EMBL" id="ACLF03000014">
    <property type="protein sequence ID" value="EFQ81986.1"/>
    <property type="molecule type" value="Genomic_DNA"/>
</dbReference>
<dbReference type="SUPFAM" id="SSF53474">
    <property type="entry name" value="alpha/beta-Hydrolases"/>
    <property type="match status" value="1"/>
</dbReference>
<organism evidence="7 8">
    <name type="scientific">Aeromicrobium marinum DSM 15272</name>
    <dbReference type="NCBI Taxonomy" id="585531"/>
    <lineage>
        <taxon>Bacteria</taxon>
        <taxon>Bacillati</taxon>
        <taxon>Actinomycetota</taxon>
        <taxon>Actinomycetes</taxon>
        <taxon>Propionibacteriales</taxon>
        <taxon>Nocardioidaceae</taxon>
        <taxon>Aeromicrobium</taxon>
    </lineage>
</organism>
<evidence type="ECO:0000256" key="1">
    <source>
        <dbReference type="ARBA" id="ARBA00007534"/>
    </source>
</evidence>
<dbReference type="PANTHER" id="PTHR33630">
    <property type="entry name" value="CUTINASE RV1984C-RELATED-RELATED"/>
    <property type="match status" value="1"/>
</dbReference>
<dbReference type="STRING" id="585531.HMPREF0063_12893"/>
<dbReference type="HOGENOM" id="CLU_492229_0_0_11"/>
<dbReference type="eggNOG" id="COG1572">
    <property type="taxonomic scope" value="Bacteria"/>
</dbReference>
<evidence type="ECO:0000256" key="2">
    <source>
        <dbReference type="ARBA" id="ARBA00022487"/>
    </source>
</evidence>
<dbReference type="Gene3D" id="3.40.50.1820">
    <property type="entry name" value="alpha/beta hydrolase"/>
    <property type="match status" value="1"/>
</dbReference>
<proteinExistence type="inferred from homology"/>